<reference evidence="3 4" key="1">
    <citation type="journal article" date="2014" name="Am. J. Bot.">
        <title>Genome assembly and annotation for red clover (Trifolium pratense; Fabaceae).</title>
        <authorList>
            <person name="Istvanek J."/>
            <person name="Jaros M."/>
            <person name="Krenek A."/>
            <person name="Repkova J."/>
        </authorList>
    </citation>
    <scope>NUCLEOTIDE SEQUENCE [LARGE SCALE GENOMIC DNA]</scope>
    <source>
        <strain evidence="4">cv. Tatra</strain>
        <tissue evidence="3">Young leaves</tissue>
    </source>
</reference>
<name>A0A2K3PJV9_TRIPR</name>
<dbReference type="EMBL" id="ASHM01007790">
    <property type="protein sequence ID" value="PNY15578.1"/>
    <property type="molecule type" value="Genomic_DNA"/>
</dbReference>
<organism evidence="3 4">
    <name type="scientific">Trifolium pratense</name>
    <name type="common">Red clover</name>
    <dbReference type="NCBI Taxonomy" id="57577"/>
    <lineage>
        <taxon>Eukaryota</taxon>
        <taxon>Viridiplantae</taxon>
        <taxon>Streptophyta</taxon>
        <taxon>Embryophyta</taxon>
        <taxon>Tracheophyta</taxon>
        <taxon>Spermatophyta</taxon>
        <taxon>Magnoliopsida</taxon>
        <taxon>eudicotyledons</taxon>
        <taxon>Gunneridae</taxon>
        <taxon>Pentapetalae</taxon>
        <taxon>rosids</taxon>
        <taxon>fabids</taxon>
        <taxon>Fabales</taxon>
        <taxon>Fabaceae</taxon>
        <taxon>Papilionoideae</taxon>
        <taxon>50 kb inversion clade</taxon>
        <taxon>NPAAA clade</taxon>
        <taxon>Hologalegina</taxon>
        <taxon>IRL clade</taxon>
        <taxon>Trifolieae</taxon>
        <taxon>Trifolium</taxon>
    </lineage>
</organism>
<evidence type="ECO:0000313" key="3">
    <source>
        <dbReference type="EMBL" id="PNY15578.1"/>
    </source>
</evidence>
<dbReference type="EMBL" id="ASHM01022752">
    <property type="protein sequence ID" value="PNY03540.1"/>
    <property type="molecule type" value="Genomic_DNA"/>
</dbReference>
<evidence type="ECO:0000313" key="4">
    <source>
        <dbReference type="Proteomes" id="UP000236291"/>
    </source>
</evidence>
<proteinExistence type="predicted"/>
<gene>
    <name evidence="3" type="ORF">L195_g012277</name>
    <name evidence="1" type="ORF">L195_g026873</name>
    <name evidence="2" type="ORF">L195_g026874</name>
</gene>
<sequence>MSKKPNHTEANRRVPTTISHHPNAFILLRLRDGRRLVTESCNTAGRQRTTGFKAAVWVVRCGFAN</sequence>
<dbReference type="AlphaFoldDB" id="A0A2K3PJV9"/>
<dbReference type="Proteomes" id="UP000236291">
    <property type="component" value="Unassembled WGS sequence"/>
</dbReference>
<evidence type="ECO:0000313" key="1">
    <source>
        <dbReference type="EMBL" id="PNY03540.1"/>
    </source>
</evidence>
<protein>
    <submittedName>
        <fullName evidence="3">Uncharacterized protein</fullName>
    </submittedName>
</protein>
<evidence type="ECO:0000313" key="2">
    <source>
        <dbReference type="EMBL" id="PNY03541.1"/>
    </source>
</evidence>
<accession>A0A2K3PJV9</accession>
<comment type="caution">
    <text evidence="3">The sequence shown here is derived from an EMBL/GenBank/DDBJ whole genome shotgun (WGS) entry which is preliminary data.</text>
</comment>
<reference evidence="3 4" key="2">
    <citation type="journal article" date="2017" name="Front. Plant Sci.">
        <title>Gene Classification and Mining of Molecular Markers Useful in Red Clover (Trifolium pratense) Breeding.</title>
        <authorList>
            <person name="Istvanek J."/>
            <person name="Dluhosova J."/>
            <person name="Dluhos P."/>
            <person name="Patkova L."/>
            <person name="Nedelnik J."/>
            <person name="Repkova J."/>
        </authorList>
    </citation>
    <scope>NUCLEOTIDE SEQUENCE [LARGE SCALE GENOMIC DNA]</scope>
    <source>
        <strain evidence="4">cv. Tatra</strain>
        <tissue evidence="3">Young leaves</tissue>
    </source>
</reference>
<dbReference type="EMBL" id="ASHM01022753">
    <property type="protein sequence ID" value="PNY03541.1"/>
    <property type="molecule type" value="Genomic_DNA"/>
</dbReference>